<sequence>MQKEERERGLRGRGCRRRRKRGLRERRCKRKTVRGLRKRERLESENNANLNTESRNPRTPRSPEVSDDENHGDRSHINSESNVYLADSLMVFAPVLKDHHWWCIAFSLNRGEILVIDSISTSDVAGVHSASAIDEVFTLLDHKWETDINFERSWLLCEDLLFDFNEARSHVLELIAPV</sequence>
<proteinExistence type="predicted"/>
<evidence type="ECO:0000313" key="3">
    <source>
        <dbReference type="Proteomes" id="UP000596660"/>
    </source>
</evidence>
<evidence type="ECO:0000313" key="2">
    <source>
        <dbReference type="EnsemblPlants" id="AUR62035993-RA:cds"/>
    </source>
</evidence>
<feature type="compositionally biased region" description="Basic residues" evidence="1">
    <location>
        <begin position="11"/>
        <end position="39"/>
    </location>
</feature>
<reference evidence="2" key="2">
    <citation type="submission" date="2021-03" db="UniProtKB">
        <authorList>
            <consortium name="EnsemblPlants"/>
        </authorList>
    </citation>
    <scope>IDENTIFICATION</scope>
</reference>
<dbReference type="SUPFAM" id="SSF54001">
    <property type="entry name" value="Cysteine proteinases"/>
    <property type="match status" value="1"/>
</dbReference>
<feature type="compositionally biased region" description="Polar residues" evidence="1">
    <location>
        <begin position="45"/>
        <end position="59"/>
    </location>
</feature>
<name>A0A803MVR6_CHEQI</name>
<keyword evidence="3" id="KW-1185">Reference proteome</keyword>
<dbReference type="Proteomes" id="UP000596660">
    <property type="component" value="Unplaced"/>
</dbReference>
<reference evidence="2" key="1">
    <citation type="journal article" date="2017" name="Nature">
        <title>The genome of Chenopodium quinoa.</title>
        <authorList>
            <person name="Jarvis D.E."/>
            <person name="Ho Y.S."/>
            <person name="Lightfoot D.J."/>
            <person name="Schmoeckel S.M."/>
            <person name="Li B."/>
            <person name="Borm T.J.A."/>
            <person name="Ohyanagi H."/>
            <person name="Mineta K."/>
            <person name="Michell C.T."/>
            <person name="Saber N."/>
            <person name="Kharbatia N.M."/>
            <person name="Rupper R.R."/>
            <person name="Sharp A.R."/>
            <person name="Dally N."/>
            <person name="Boughton B.A."/>
            <person name="Woo Y.H."/>
            <person name="Gao G."/>
            <person name="Schijlen E.G.W.M."/>
            <person name="Guo X."/>
            <person name="Momin A.A."/>
            <person name="Negrao S."/>
            <person name="Al-Babili S."/>
            <person name="Gehring C."/>
            <person name="Roessner U."/>
            <person name="Jung C."/>
            <person name="Murphy K."/>
            <person name="Arold S.T."/>
            <person name="Gojobori T."/>
            <person name="van der Linden C.G."/>
            <person name="van Loo E.N."/>
            <person name="Jellen E.N."/>
            <person name="Maughan P.J."/>
            <person name="Tester M."/>
        </authorList>
    </citation>
    <scope>NUCLEOTIDE SEQUENCE [LARGE SCALE GENOMIC DNA]</scope>
    <source>
        <strain evidence="2">cv. PI 614886</strain>
    </source>
</reference>
<dbReference type="Gramene" id="AUR62035993-RA">
    <property type="protein sequence ID" value="AUR62035993-RA:cds"/>
    <property type="gene ID" value="AUR62035993"/>
</dbReference>
<dbReference type="InterPro" id="IPR038765">
    <property type="entry name" value="Papain-like_cys_pep_sf"/>
</dbReference>
<protein>
    <submittedName>
        <fullName evidence="2">Uncharacterized protein</fullName>
    </submittedName>
</protein>
<accession>A0A803MVR6</accession>
<evidence type="ECO:0000256" key="1">
    <source>
        <dbReference type="SAM" id="MobiDB-lite"/>
    </source>
</evidence>
<feature type="compositionally biased region" description="Basic and acidic residues" evidence="1">
    <location>
        <begin position="1"/>
        <end position="10"/>
    </location>
</feature>
<dbReference type="AlphaFoldDB" id="A0A803MVR6"/>
<organism evidence="2 3">
    <name type="scientific">Chenopodium quinoa</name>
    <name type="common">Quinoa</name>
    <dbReference type="NCBI Taxonomy" id="63459"/>
    <lineage>
        <taxon>Eukaryota</taxon>
        <taxon>Viridiplantae</taxon>
        <taxon>Streptophyta</taxon>
        <taxon>Embryophyta</taxon>
        <taxon>Tracheophyta</taxon>
        <taxon>Spermatophyta</taxon>
        <taxon>Magnoliopsida</taxon>
        <taxon>eudicotyledons</taxon>
        <taxon>Gunneridae</taxon>
        <taxon>Pentapetalae</taxon>
        <taxon>Caryophyllales</taxon>
        <taxon>Chenopodiaceae</taxon>
        <taxon>Chenopodioideae</taxon>
        <taxon>Atripliceae</taxon>
        <taxon>Chenopodium</taxon>
    </lineage>
</organism>
<dbReference type="Gene3D" id="3.40.395.10">
    <property type="entry name" value="Adenoviral Proteinase, Chain A"/>
    <property type="match status" value="1"/>
</dbReference>
<feature type="region of interest" description="Disordered" evidence="1">
    <location>
        <begin position="1"/>
        <end position="76"/>
    </location>
</feature>
<dbReference type="EnsemblPlants" id="AUR62035993-RA">
    <property type="protein sequence ID" value="AUR62035993-RA:cds"/>
    <property type="gene ID" value="AUR62035993"/>
</dbReference>